<comment type="catalytic activity">
    <reaction evidence="8 9">
        <text>(R)-pantoate + NADP(+) = 2-dehydropantoate + NADPH + H(+)</text>
        <dbReference type="Rhea" id="RHEA:16233"/>
        <dbReference type="ChEBI" id="CHEBI:11561"/>
        <dbReference type="ChEBI" id="CHEBI:15378"/>
        <dbReference type="ChEBI" id="CHEBI:15980"/>
        <dbReference type="ChEBI" id="CHEBI:57783"/>
        <dbReference type="ChEBI" id="CHEBI:58349"/>
        <dbReference type="EC" id="1.1.1.169"/>
    </reaction>
</comment>
<name>A0A1I3P946_9FLAO</name>
<dbReference type="Gene3D" id="1.10.1040.10">
    <property type="entry name" value="N-(1-d-carboxylethyl)-l-norvaline Dehydrogenase, domain 2"/>
    <property type="match status" value="1"/>
</dbReference>
<dbReference type="GO" id="GO:0015940">
    <property type="term" value="P:pantothenate biosynthetic process"/>
    <property type="evidence" value="ECO:0007669"/>
    <property type="project" value="UniProtKB-UniPathway"/>
</dbReference>
<dbReference type="PANTHER" id="PTHR21708">
    <property type="entry name" value="PROBABLE 2-DEHYDROPANTOATE 2-REDUCTASE"/>
    <property type="match status" value="1"/>
</dbReference>
<dbReference type="PANTHER" id="PTHR21708:SF26">
    <property type="entry name" value="2-DEHYDROPANTOATE 2-REDUCTASE"/>
    <property type="match status" value="1"/>
</dbReference>
<protein>
    <recommendedName>
        <fullName evidence="4 9">2-dehydropantoate 2-reductase</fullName>
        <ecNumber evidence="3 9">1.1.1.169</ecNumber>
    </recommendedName>
    <alternativeName>
        <fullName evidence="7 9">Ketopantoate reductase</fullName>
    </alternativeName>
</protein>
<dbReference type="AlphaFoldDB" id="A0A1I3P946"/>
<gene>
    <name evidence="12" type="ORF">SAMN04487893_10427</name>
</gene>
<evidence type="ECO:0000256" key="9">
    <source>
        <dbReference type="RuleBase" id="RU362068"/>
    </source>
</evidence>
<dbReference type="STRING" id="1150112.SAMN04487893_10427"/>
<evidence type="ECO:0000256" key="6">
    <source>
        <dbReference type="ARBA" id="ARBA00023002"/>
    </source>
</evidence>
<dbReference type="UniPathway" id="UPA00028">
    <property type="reaction ID" value="UER00004"/>
</dbReference>
<dbReference type="NCBIfam" id="TIGR00745">
    <property type="entry name" value="apbA_panE"/>
    <property type="match status" value="1"/>
</dbReference>
<feature type="domain" description="Ketopantoate reductase N-terminal" evidence="10">
    <location>
        <begin position="13"/>
        <end position="164"/>
    </location>
</feature>
<evidence type="ECO:0000256" key="1">
    <source>
        <dbReference type="ARBA" id="ARBA00004994"/>
    </source>
</evidence>
<comment type="similarity">
    <text evidence="2 9">Belongs to the ketopantoate reductase family.</text>
</comment>
<reference evidence="13" key="1">
    <citation type="submission" date="2016-10" db="EMBL/GenBank/DDBJ databases">
        <authorList>
            <person name="Varghese N."/>
            <person name="Submissions S."/>
        </authorList>
    </citation>
    <scope>NUCLEOTIDE SEQUENCE [LARGE SCALE GENOMIC DNA]</scope>
    <source>
        <strain evidence="13">DSM 26542</strain>
    </source>
</reference>
<keyword evidence="5 9" id="KW-0521">NADP</keyword>
<dbReference type="InterPro" id="IPR013332">
    <property type="entry name" value="KPR_N"/>
</dbReference>
<dbReference type="SUPFAM" id="SSF51735">
    <property type="entry name" value="NAD(P)-binding Rossmann-fold domains"/>
    <property type="match status" value="1"/>
</dbReference>
<evidence type="ECO:0000313" key="13">
    <source>
        <dbReference type="Proteomes" id="UP000243887"/>
    </source>
</evidence>
<organism evidence="12 13">
    <name type="scientific">Myroides guanonis</name>
    <dbReference type="NCBI Taxonomy" id="1150112"/>
    <lineage>
        <taxon>Bacteria</taxon>
        <taxon>Pseudomonadati</taxon>
        <taxon>Bacteroidota</taxon>
        <taxon>Flavobacteriia</taxon>
        <taxon>Flavobacteriales</taxon>
        <taxon>Flavobacteriaceae</taxon>
        <taxon>Myroides</taxon>
    </lineage>
</organism>
<evidence type="ECO:0000256" key="7">
    <source>
        <dbReference type="ARBA" id="ARBA00032024"/>
    </source>
</evidence>
<dbReference type="Gene3D" id="3.40.50.720">
    <property type="entry name" value="NAD(P)-binding Rossmann-like Domain"/>
    <property type="match status" value="1"/>
</dbReference>
<dbReference type="Pfam" id="PF08546">
    <property type="entry name" value="ApbA_C"/>
    <property type="match status" value="1"/>
</dbReference>
<keyword evidence="13" id="KW-1185">Reference proteome</keyword>
<dbReference type="Pfam" id="PF02558">
    <property type="entry name" value="ApbA"/>
    <property type="match status" value="1"/>
</dbReference>
<dbReference type="InterPro" id="IPR013328">
    <property type="entry name" value="6PGD_dom2"/>
</dbReference>
<sequence length="321" mass="35365">MTNTKIQKPVVKVLIVGLGGVGGFYGGLLAKQFAEDETVNICFLARGENLKVIQEQGLRVSSKDYSFICKPCLVTSNVEEIGVVDYIVLSTKNYDLQETLKQIAPCVGDNTILLPLLNGVKAFESLQVAYPENEIWKGCTYIVSRLIAPGVVENKSGRQRLIFGLDSGITERMSQFETMLKDSGINAQATDSITTEIWEKYSLVSTSATATTYFNTSIGEVMSTHADTIEKLLEEVTSVARAKGVRLESNIVELITERLKAIPGDSTTSMHSDYLAGKELTELNIMTGYIVEQGMLFGLELPTYNKIFYSLQNRGGEAYFK</sequence>
<dbReference type="RefSeq" id="WP_090678323.1">
    <property type="nucleotide sequence ID" value="NZ_FORU01000004.1"/>
</dbReference>
<dbReference type="InterPro" id="IPR051402">
    <property type="entry name" value="KPR-Related"/>
</dbReference>
<evidence type="ECO:0000313" key="12">
    <source>
        <dbReference type="EMBL" id="SFJ17962.1"/>
    </source>
</evidence>
<dbReference type="InterPro" id="IPR013752">
    <property type="entry name" value="KPA_reductase"/>
</dbReference>
<keyword evidence="9" id="KW-0566">Pantothenate biosynthesis</keyword>
<accession>A0A1I3P946</accession>
<dbReference type="EMBL" id="FORU01000004">
    <property type="protein sequence ID" value="SFJ17962.1"/>
    <property type="molecule type" value="Genomic_DNA"/>
</dbReference>
<evidence type="ECO:0000256" key="2">
    <source>
        <dbReference type="ARBA" id="ARBA00007870"/>
    </source>
</evidence>
<dbReference type="GO" id="GO:0008677">
    <property type="term" value="F:2-dehydropantoate 2-reductase activity"/>
    <property type="evidence" value="ECO:0007669"/>
    <property type="project" value="UniProtKB-EC"/>
</dbReference>
<keyword evidence="6 9" id="KW-0560">Oxidoreductase</keyword>
<dbReference type="InterPro" id="IPR003710">
    <property type="entry name" value="ApbA"/>
</dbReference>
<evidence type="ECO:0000259" key="11">
    <source>
        <dbReference type="Pfam" id="PF08546"/>
    </source>
</evidence>
<dbReference type="InterPro" id="IPR008927">
    <property type="entry name" value="6-PGluconate_DH-like_C_sf"/>
</dbReference>
<dbReference type="EC" id="1.1.1.169" evidence="3 9"/>
<proteinExistence type="inferred from homology"/>
<dbReference type="Proteomes" id="UP000243887">
    <property type="component" value="Unassembled WGS sequence"/>
</dbReference>
<evidence type="ECO:0000256" key="8">
    <source>
        <dbReference type="ARBA" id="ARBA00048793"/>
    </source>
</evidence>
<dbReference type="InterPro" id="IPR036291">
    <property type="entry name" value="NAD(P)-bd_dom_sf"/>
</dbReference>
<evidence type="ECO:0000259" key="10">
    <source>
        <dbReference type="Pfam" id="PF02558"/>
    </source>
</evidence>
<evidence type="ECO:0000256" key="3">
    <source>
        <dbReference type="ARBA" id="ARBA00013014"/>
    </source>
</evidence>
<dbReference type="SUPFAM" id="SSF48179">
    <property type="entry name" value="6-phosphogluconate dehydrogenase C-terminal domain-like"/>
    <property type="match status" value="1"/>
</dbReference>
<comment type="function">
    <text evidence="9">Catalyzes the NADPH-dependent reduction of ketopantoate into pantoic acid.</text>
</comment>
<dbReference type="GO" id="GO:0005737">
    <property type="term" value="C:cytoplasm"/>
    <property type="evidence" value="ECO:0007669"/>
    <property type="project" value="TreeGrafter"/>
</dbReference>
<evidence type="ECO:0000256" key="4">
    <source>
        <dbReference type="ARBA" id="ARBA00019465"/>
    </source>
</evidence>
<feature type="domain" description="Ketopantoate reductase C-terminal" evidence="11">
    <location>
        <begin position="193"/>
        <end position="309"/>
    </location>
</feature>
<evidence type="ECO:0000256" key="5">
    <source>
        <dbReference type="ARBA" id="ARBA00022857"/>
    </source>
</evidence>
<comment type="pathway">
    <text evidence="1 9">Cofactor biosynthesis; (R)-pantothenate biosynthesis; (R)-pantoate from 3-methyl-2-oxobutanoate: step 2/2.</text>
</comment>
<dbReference type="OrthoDB" id="9796561at2"/>